<sequence length="773" mass="89290">MSGPPPIFARIISLQVPKRFVSADDNQLYATVSFDNESDLVHSAQVVFRGYVRAPIGSDNQAKDGKKAERKTDDHQDTPTEKKEEHVDTKKNPKKVPKKDPKRNQQPAQEQRTIYYEFLHEQIWLLIDRQGKVSHEAYLDVWLPRFPPSGPIYKGGPVIEYSCRVSVDPWYQNHHVEQIFEVVRTLILKQPHLSAYPNHIKVNRCVDHGSVFHKQCKPVNGEIWTERGAYVPGEKFRVYWKLAYADTLSDAKVSLIKTVKFRTPEPNSPQLVSTKVDTVSTISLAEQREKDKKENKERKDENCVALEIPGHVPVTMAMTIFNVLSVKYQVLLQVKVGGHKEFTDFTLPVIVTSDFIEPRPLKKKPANKAELFQRPIDVDDDSADDDDTDGEVEEHPDRDAQNRNDFSIEVENLAVATRADGQLHNAYAEVHLLVNSHVARSMHGLRLLFSGECRAAEQWYEFLRYKAIINTNEATALSPGQHVIKVALPFADTQYDTNILAPSLDDDVRYLCKVTFTSWEANAVQYEREVFVDRYVDTWAKKEFTPPYDEEMGAWGVKMRQRNFQRGKWIFAKVTGDFAKVRFHLVQRRRLRQPGLKIDESYLHERIITQLESPEDRNLWPTTEWAMQIPNYIQPSIEISYWNVLVLSYALVVFPKGQDGHEHKHTIPLWIGTTDDKLEPPEIIIPPVVPTQTQMIRVPSPADLPEFEVWDRDEVKMQPWWVERFNRDTYTFDEGAPPPPKPPKEDKKKKKKDAGYPTEEHLPVYGPENRSNY</sequence>
<dbReference type="Pfam" id="PF02752">
    <property type="entry name" value="Arrestin_C"/>
    <property type="match status" value="1"/>
</dbReference>
<dbReference type="PANTHER" id="PTHR11188">
    <property type="entry name" value="ARRESTIN DOMAIN CONTAINING PROTEIN"/>
    <property type="match status" value="1"/>
</dbReference>
<dbReference type="SMART" id="SM01017">
    <property type="entry name" value="Arrestin_C"/>
    <property type="match status" value="1"/>
</dbReference>
<feature type="compositionally biased region" description="Acidic residues" evidence="1">
    <location>
        <begin position="378"/>
        <end position="392"/>
    </location>
</feature>
<keyword evidence="3" id="KW-1185">Reference proteome</keyword>
<reference evidence="3" key="1">
    <citation type="journal article" date="2008" name="Nat. Genet.">
        <title>The Pristionchus pacificus genome provides a unique perspective on nematode lifestyle and parasitism.</title>
        <authorList>
            <person name="Dieterich C."/>
            <person name="Clifton S.W."/>
            <person name="Schuster L.N."/>
            <person name="Chinwalla A."/>
            <person name="Delehaunty K."/>
            <person name="Dinkelacker I."/>
            <person name="Fulton L."/>
            <person name="Fulton R."/>
            <person name="Godfrey J."/>
            <person name="Minx P."/>
            <person name="Mitreva M."/>
            <person name="Roeseler W."/>
            <person name="Tian H."/>
            <person name="Witte H."/>
            <person name="Yang S.P."/>
            <person name="Wilson R.K."/>
            <person name="Sommer R.J."/>
        </authorList>
    </citation>
    <scope>NUCLEOTIDE SEQUENCE [LARGE SCALE GENOMIC DNA]</scope>
    <source>
        <strain evidence="3">PS312</strain>
    </source>
</reference>
<dbReference type="Gene3D" id="2.60.40.640">
    <property type="match status" value="1"/>
</dbReference>
<dbReference type="Proteomes" id="UP000005239">
    <property type="component" value="Unassembled WGS sequence"/>
</dbReference>
<feature type="compositionally biased region" description="Basic and acidic residues" evidence="1">
    <location>
        <begin position="393"/>
        <end position="402"/>
    </location>
</feature>
<dbReference type="OrthoDB" id="5835966at2759"/>
<dbReference type="InterPro" id="IPR011022">
    <property type="entry name" value="Arrestin_C-like"/>
</dbReference>
<feature type="compositionally biased region" description="Basic and acidic residues" evidence="1">
    <location>
        <begin position="61"/>
        <end position="91"/>
    </location>
</feature>
<evidence type="ECO:0000256" key="1">
    <source>
        <dbReference type="SAM" id="MobiDB-lite"/>
    </source>
</evidence>
<evidence type="ECO:0000313" key="3">
    <source>
        <dbReference type="Proteomes" id="UP000005239"/>
    </source>
</evidence>
<gene>
    <name evidence="2" type="primary">WBGene00206191</name>
</gene>
<feature type="region of interest" description="Disordered" evidence="1">
    <location>
        <begin position="730"/>
        <end position="773"/>
    </location>
</feature>
<evidence type="ECO:0000313" key="2">
    <source>
        <dbReference type="EnsemblMetazoa" id="PPA33331.1"/>
    </source>
</evidence>
<name>A0A2A6CUW6_PRIPA</name>
<feature type="region of interest" description="Disordered" evidence="1">
    <location>
        <begin position="366"/>
        <end position="403"/>
    </location>
</feature>
<dbReference type="GO" id="GO:0015031">
    <property type="term" value="P:protein transport"/>
    <property type="evidence" value="ECO:0000318"/>
    <property type="project" value="GO_Central"/>
</dbReference>
<dbReference type="EnsemblMetazoa" id="PPA33331.1">
    <property type="protein sequence ID" value="PPA33331.1"/>
    <property type="gene ID" value="WBGene00206191"/>
</dbReference>
<dbReference type="InterPro" id="IPR014752">
    <property type="entry name" value="Arrestin-like_C"/>
</dbReference>
<dbReference type="GO" id="GO:0005737">
    <property type="term" value="C:cytoplasm"/>
    <property type="evidence" value="ECO:0000318"/>
    <property type="project" value="GO_Central"/>
</dbReference>
<accession>A0A8R1YMG7</accession>
<dbReference type="InterPro" id="IPR050357">
    <property type="entry name" value="Arrestin_domain-protein"/>
</dbReference>
<feature type="region of interest" description="Disordered" evidence="1">
    <location>
        <begin position="58"/>
        <end position="109"/>
    </location>
</feature>
<protein>
    <submittedName>
        <fullName evidence="2">Arrd-28</fullName>
    </submittedName>
</protein>
<dbReference type="PANTHER" id="PTHR11188:SF130">
    <property type="entry name" value="ARRESTIN C-TERMINAL-LIKE DOMAIN-CONTAINING PROTEIN"/>
    <property type="match status" value="1"/>
</dbReference>
<organism evidence="2 3">
    <name type="scientific">Pristionchus pacificus</name>
    <name type="common">Parasitic nematode worm</name>
    <dbReference type="NCBI Taxonomy" id="54126"/>
    <lineage>
        <taxon>Eukaryota</taxon>
        <taxon>Metazoa</taxon>
        <taxon>Ecdysozoa</taxon>
        <taxon>Nematoda</taxon>
        <taxon>Chromadorea</taxon>
        <taxon>Rhabditida</taxon>
        <taxon>Rhabditina</taxon>
        <taxon>Diplogasteromorpha</taxon>
        <taxon>Diplogasteroidea</taxon>
        <taxon>Neodiplogasteridae</taxon>
        <taxon>Pristionchus</taxon>
    </lineage>
</organism>
<accession>A0A2A6CUW6</accession>
<proteinExistence type="predicted"/>
<dbReference type="AlphaFoldDB" id="A0A2A6CUW6"/>
<reference evidence="2" key="2">
    <citation type="submission" date="2022-06" db="UniProtKB">
        <authorList>
            <consortium name="EnsemblMetazoa"/>
        </authorList>
    </citation>
    <scope>IDENTIFICATION</scope>
    <source>
        <strain evidence="2">PS312</strain>
    </source>
</reference>